<evidence type="ECO:0000313" key="5">
    <source>
        <dbReference type="Proteomes" id="UP000799776"/>
    </source>
</evidence>
<dbReference type="SMART" id="SM00903">
    <property type="entry name" value="Flavin_Reduct"/>
    <property type="match status" value="1"/>
</dbReference>
<feature type="domain" description="Flavin reductase like" evidence="3">
    <location>
        <begin position="18"/>
        <end position="272"/>
    </location>
</feature>
<dbReference type="EMBL" id="ML978740">
    <property type="protein sequence ID" value="KAF2084522.1"/>
    <property type="molecule type" value="Genomic_DNA"/>
</dbReference>
<dbReference type="InterPro" id="IPR012349">
    <property type="entry name" value="Split_barrel_FMN-bd"/>
</dbReference>
<dbReference type="Pfam" id="PF01613">
    <property type="entry name" value="Flavin_Reduct"/>
    <property type="match status" value="1"/>
</dbReference>
<evidence type="ECO:0000256" key="2">
    <source>
        <dbReference type="SAM" id="MobiDB-lite"/>
    </source>
</evidence>
<organism evidence="4 5">
    <name type="scientific">Saccharata proteae CBS 121410</name>
    <dbReference type="NCBI Taxonomy" id="1314787"/>
    <lineage>
        <taxon>Eukaryota</taxon>
        <taxon>Fungi</taxon>
        <taxon>Dikarya</taxon>
        <taxon>Ascomycota</taxon>
        <taxon>Pezizomycotina</taxon>
        <taxon>Dothideomycetes</taxon>
        <taxon>Dothideomycetes incertae sedis</taxon>
        <taxon>Botryosphaeriales</taxon>
        <taxon>Saccharataceae</taxon>
        <taxon>Saccharata</taxon>
    </lineage>
</organism>
<dbReference type="AlphaFoldDB" id="A0A9P4HPZ4"/>
<proteinExistence type="predicted"/>
<feature type="compositionally biased region" description="Low complexity" evidence="2">
    <location>
        <begin position="37"/>
        <end position="53"/>
    </location>
</feature>
<evidence type="ECO:0000259" key="3">
    <source>
        <dbReference type="SMART" id="SM00903"/>
    </source>
</evidence>
<protein>
    <recommendedName>
        <fullName evidence="3">Flavin reductase like domain-containing protein</fullName>
    </recommendedName>
</protein>
<keyword evidence="1" id="KW-0560">Oxidoreductase</keyword>
<dbReference type="InterPro" id="IPR050268">
    <property type="entry name" value="NADH-dep_flavin_reductase"/>
</dbReference>
<dbReference type="OrthoDB" id="2015405at2759"/>
<feature type="region of interest" description="Disordered" evidence="2">
    <location>
        <begin position="374"/>
        <end position="419"/>
    </location>
</feature>
<keyword evidence="5" id="KW-1185">Reference proteome</keyword>
<dbReference type="InterPro" id="IPR002563">
    <property type="entry name" value="Flavin_Rdtase-like_dom"/>
</dbReference>
<dbReference type="GO" id="GO:0010181">
    <property type="term" value="F:FMN binding"/>
    <property type="evidence" value="ECO:0007669"/>
    <property type="project" value="InterPro"/>
</dbReference>
<dbReference type="Gene3D" id="2.30.110.10">
    <property type="entry name" value="Electron Transport, Fmn-binding Protein, Chain A"/>
    <property type="match status" value="1"/>
</dbReference>
<evidence type="ECO:0000256" key="1">
    <source>
        <dbReference type="ARBA" id="ARBA00023002"/>
    </source>
</evidence>
<dbReference type="GO" id="GO:0042602">
    <property type="term" value="F:riboflavin reductase (NADPH) activity"/>
    <property type="evidence" value="ECO:0007669"/>
    <property type="project" value="TreeGrafter"/>
</dbReference>
<feature type="region of interest" description="Disordered" evidence="2">
    <location>
        <begin position="32"/>
        <end position="76"/>
    </location>
</feature>
<name>A0A9P4HPZ4_9PEZI</name>
<feature type="compositionally biased region" description="Polar residues" evidence="2">
    <location>
        <begin position="66"/>
        <end position="76"/>
    </location>
</feature>
<dbReference type="Proteomes" id="UP000799776">
    <property type="component" value="Unassembled WGS sequence"/>
</dbReference>
<sequence length="444" mass="49359">MVPIPDPEKTIPLVKTMMRRVPHPVAIITASAYTGQPGTESTCTTSEPGGTTTNYSDGEGPEPPQEVSTSSPSTLQDTIKRITPASPQSRKNGTKILSNPLHRAKLLSQYRGITVSSFNTVTLSPRPTISFNIKRPSRTLDAIHTTGLLRVHILSQAEVSGEMAMIFARNRPQEEAWEEMYNLSKKQPRGVVRVQHMFPGEQAPALVGRAVLASLPCRVLREKCVEVGDHVIVVAEPYAEPVMPSLSPTGNDRDVESPVKSGLLYLNGHFRKHLQKPETQGDAVTDYKTKHMVREAVRRIAAKTRGVSGRSLMMEVERTLWPQAMWRDKLAGKKTSRWRRRRIRVVPSKLEIKKHDATPVVRDVRTDVPHDEDITALFGGEDGGGSDDMDAEGKIGREDEEVGKDDEEGNAFDRAEIGSGDRMKKWRVARKITEGRRRSGSRWG</sequence>
<reference evidence="4" key="1">
    <citation type="journal article" date="2020" name="Stud. Mycol.">
        <title>101 Dothideomycetes genomes: a test case for predicting lifestyles and emergence of pathogens.</title>
        <authorList>
            <person name="Haridas S."/>
            <person name="Albert R."/>
            <person name="Binder M."/>
            <person name="Bloem J."/>
            <person name="Labutti K."/>
            <person name="Salamov A."/>
            <person name="Andreopoulos B."/>
            <person name="Baker S."/>
            <person name="Barry K."/>
            <person name="Bills G."/>
            <person name="Bluhm B."/>
            <person name="Cannon C."/>
            <person name="Castanera R."/>
            <person name="Culley D."/>
            <person name="Daum C."/>
            <person name="Ezra D."/>
            <person name="Gonzalez J."/>
            <person name="Henrissat B."/>
            <person name="Kuo A."/>
            <person name="Liang C."/>
            <person name="Lipzen A."/>
            <person name="Lutzoni F."/>
            <person name="Magnuson J."/>
            <person name="Mondo S."/>
            <person name="Nolan M."/>
            <person name="Ohm R."/>
            <person name="Pangilinan J."/>
            <person name="Park H.-J."/>
            <person name="Ramirez L."/>
            <person name="Alfaro M."/>
            <person name="Sun H."/>
            <person name="Tritt A."/>
            <person name="Yoshinaga Y."/>
            <person name="Zwiers L.-H."/>
            <person name="Turgeon B."/>
            <person name="Goodwin S."/>
            <person name="Spatafora J."/>
            <person name="Crous P."/>
            <person name="Grigoriev I."/>
        </authorList>
    </citation>
    <scope>NUCLEOTIDE SEQUENCE</scope>
    <source>
        <strain evidence="4">CBS 121410</strain>
    </source>
</reference>
<gene>
    <name evidence="4" type="ORF">K490DRAFT_68641</name>
</gene>
<accession>A0A9P4HPZ4</accession>
<feature type="compositionally biased region" description="Acidic residues" evidence="2">
    <location>
        <begin position="398"/>
        <end position="410"/>
    </location>
</feature>
<evidence type="ECO:0000313" key="4">
    <source>
        <dbReference type="EMBL" id="KAF2084522.1"/>
    </source>
</evidence>
<comment type="caution">
    <text evidence="4">The sequence shown here is derived from an EMBL/GenBank/DDBJ whole genome shotgun (WGS) entry which is preliminary data.</text>
</comment>
<dbReference type="PANTHER" id="PTHR30466">
    <property type="entry name" value="FLAVIN REDUCTASE"/>
    <property type="match status" value="1"/>
</dbReference>
<dbReference type="SUPFAM" id="SSF50475">
    <property type="entry name" value="FMN-binding split barrel"/>
    <property type="match status" value="1"/>
</dbReference>
<dbReference type="PANTHER" id="PTHR30466:SF1">
    <property type="entry name" value="FMN REDUCTASE (NADH) RUTF"/>
    <property type="match status" value="1"/>
</dbReference>